<gene>
    <name evidence="2" type="ORF">AVEN_112425_1</name>
</gene>
<evidence type="ECO:0000313" key="3">
    <source>
        <dbReference type="Proteomes" id="UP000499080"/>
    </source>
</evidence>
<protein>
    <submittedName>
        <fullName evidence="2">Uncharacterized protein</fullName>
    </submittedName>
</protein>
<evidence type="ECO:0000256" key="1">
    <source>
        <dbReference type="SAM" id="MobiDB-lite"/>
    </source>
</evidence>
<dbReference type="Proteomes" id="UP000499080">
    <property type="component" value="Unassembled WGS sequence"/>
</dbReference>
<feature type="region of interest" description="Disordered" evidence="1">
    <location>
        <begin position="19"/>
        <end position="42"/>
    </location>
</feature>
<keyword evidence="3" id="KW-1185">Reference proteome</keyword>
<reference evidence="2 3" key="1">
    <citation type="journal article" date="2019" name="Sci. Rep.">
        <title>Orb-weaving spider Araneus ventricosus genome elucidates the spidroin gene catalogue.</title>
        <authorList>
            <person name="Kono N."/>
            <person name="Nakamura H."/>
            <person name="Ohtoshi R."/>
            <person name="Moran D.A.P."/>
            <person name="Shinohara A."/>
            <person name="Yoshida Y."/>
            <person name="Fujiwara M."/>
            <person name="Mori M."/>
            <person name="Tomita M."/>
            <person name="Arakawa K."/>
        </authorList>
    </citation>
    <scope>NUCLEOTIDE SEQUENCE [LARGE SCALE GENOMIC DNA]</scope>
</reference>
<name>A0A4Y2RJU8_ARAVE</name>
<feature type="region of interest" description="Disordered" evidence="1">
    <location>
        <begin position="94"/>
        <end position="138"/>
    </location>
</feature>
<proteinExistence type="predicted"/>
<dbReference type="AlphaFoldDB" id="A0A4Y2RJU8"/>
<organism evidence="2 3">
    <name type="scientific">Araneus ventricosus</name>
    <name type="common">Orbweaver spider</name>
    <name type="synonym">Epeira ventricosa</name>
    <dbReference type="NCBI Taxonomy" id="182803"/>
    <lineage>
        <taxon>Eukaryota</taxon>
        <taxon>Metazoa</taxon>
        <taxon>Ecdysozoa</taxon>
        <taxon>Arthropoda</taxon>
        <taxon>Chelicerata</taxon>
        <taxon>Arachnida</taxon>
        <taxon>Araneae</taxon>
        <taxon>Araneomorphae</taxon>
        <taxon>Entelegynae</taxon>
        <taxon>Araneoidea</taxon>
        <taxon>Araneidae</taxon>
        <taxon>Araneus</taxon>
    </lineage>
</organism>
<dbReference type="EMBL" id="BGPR01017370">
    <property type="protein sequence ID" value="GBN75918.1"/>
    <property type="molecule type" value="Genomic_DNA"/>
</dbReference>
<evidence type="ECO:0000313" key="2">
    <source>
        <dbReference type="EMBL" id="GBN75918.1"/>
    </source>
</evidence>
<sequence>MSSLFAAVVIQTTELPDGHHEEVGYQSPSRTVPLHADDYASGQPRELRVECRNAELMILDASTNNVVRTEAEDIRSALMLPWKDFEGRLAHIRARHGETRRTPRSQPGGEPLSPAEPSAYQFEELRRSATGGARGMRW</sequence>
<accession>A0A4Y2RJU8</accession>
<comment type="caution">
    <text evidence="2">The sequence shown here is derived from an EMBL/GenBank/DDBJ whole genome shotgun (WGS) entry which is preliminary data.</text>
</comment>